<dbReference type="Gene3D" id="1.10.10.60">
    <property type="entry name" value="Homeodomain-like"/>
    <property type="match status" value="1"/>
</dbReference>
<dbReference type="InterPro" id="IPR009057">
    <property type="entry name" value="Homeodomain-like_sf"/>
</dbReference>
<dbReference type="Pfam" id="PF05225">
    <property type="entry name" value="HTH_psq"/>
    <property type="match status" value="1"/>
</dbReference>
<dbReference type="EMBL" id="JANEYF010002714">
    <property type="protein sequence ID" value="KAJ8943082.1"/>
    <property type="molecule type" value="Genomic_DNA"/>
</dbReference>
<keyword evidence="4" id="KW-1185">Reference proteome</keyword>
<protein>
    <recommendedName>
        <fullName evidence="2">HTH psq-type domain-containing protein</fullName>
    </recommendedName>
</protein>
<name>A0AAV8XXR3_9CUCU</name>
<evidence type="ECO:0000313" key="4">
    <source>
        <dbReference type="Proteomes" id="UP001162156"/>
    </source>
</evidence>
<accession>A0AAV8XXR3</accession>
<dbReference type="SUPFAM" id="SSF46689">
    <property type="entry name" value="Homeodomain-like"/>
    <property type="match status" value="1"/>
</dbReference>
<sequence length="129" mass="14920">MPRNRSSGMRGQWTEEAMTRAVEAVTAEMSVNKASITYALPRRYLKENKGNKAAMGRKLILIKEQELELSRRIVRLADVGYPLTSAVLRRCVYRYTKINNIPNPFREEKEMAGRYWLNGFMQKIPSNPP</sequence>
<dbReference type="InterPro" id="IPR007889">
    <property type="entry name" value="HTH_Psq"/>
</dbReference>
<evidence type="ECO:0000313" key="3">
    <source>
        <dbReference type="EMBL" id="KAJ8943082.1"/>
    </source>
</evidence>
<dbReference type="GO" id="GO:0003677">
    <property type="term" value="F:DNA binding"/>
    <property type="evidence" value="ECO:0007669"/>
    <property type="project" value="InterPro"/>
</dbReference>
<evidence type="ECO:0000259" key="2">
    <source>
        <dbReference type="Pfam" id="PF05225"/>
    </source>
</evidence>
<gene>
    <name evidence="3" type="ORF">NQ314_009831</name>
</gene>
<feature type="domain" description="HTH psq-type" evidence="2">
    <location>
        <begin position="14"/>
        <end position="43"/>
    </location>
</feature>
<dbReference type="Proteomes" id="UP001162156">
    <property type="component" value="Unassembled WGS sequence"/>
</dbReference>
<dbReference type="AlphaFoldDB" id="A0AAV8XXR3"/>
<evidence type="ECO:0000256" key="1">
    <source>
        <dbReference type="ARBA" id="ARBA00004123"/>
    </source>
</evidence>
<dbReference type="GO" id="GO:0005634">
    <property type="term" value="C:nucleus"/>
    <property type="evidence" value="ECO:0007669"/>
    <property type="project" value="UniProtKB-SubCell"/>
</dbReference>
<reference evidence="3" key="1">
    <citation type="journal article" date="2023" name="Insect Mol. Biol.">
        <title>Genome sequencing provides insights into the evolution of gene families encoding plant cell wall-degrading enzymes in longhorned beetles.</title>
        <authorList>
            <person name="Shin N.R."/>
            <person name="Okamura Y."/>
            <person name="Kirsch R."/>
            <person name="Pauchet Y."/>
        </authorList>
    </citation>
    <scope>NUCLEOTIDE SEQUENCE</scope>
    <source>
        <strain evidence="3">RBIC_L_NR</strain>
    </source>
</reference>
<proteinExistence type="predicted"/>
<comment type="caution">
    <text evidence="3">The sequence shown here is derived from an EMBL/GenBank/DDBJ whole genome shotgun (WGS) entry which is preliminary data.</text>
</comment>
<organism evidence="3 4">
    <name type="scientific">Rhamnusium bicolor</name>
    <dbReference type="NCBI Taxonomy" id="1586634"/>
    <lineage>
        <taxon>Eukaryota</taxon>
        <taxon>Metazoa</taxon>
        <taxon>Ecdysozoa</taxon>
        <taxon>Arthropoda</taxon>
        <taxon>Hexapoda</taxon>
        <taxon>Insecta</taxon>
        <taxon>Pterygota</taxon>
        <taxon>Neoptera</taxon>
        <taxon>Endopterygota</taxon>
        <taxon>Coleoptera</taxon>
        <taxon>Polyphaga</taxon>
        <taxon>Cucujiformia</taxon>
        <taxon>Chrysomeloidea</taxon>
        <taxon>Cerambycidae</taxon>
        <taxon>Lepturinae</taxon>
        <taxon>Rhagiini</taxon>
        <taxon>Rhamnusium</taxon>
    </lineage>
</organism>
<comment type="subcellular location">
    <subcellularLocation>
        <location evidence="1">Nucleus</location>
    </subcellularLocation>
</comment>